<dbReference type="PROSITE" id="PS50966">
    <property type="entry name" value="ZF_SWIM"/>
    <property type="match status" value="1"/>
</dbReference>
<feature type="domain" description="SWIM-type" evidence="3">
    <location>
        <begin position="633"/>
        <end position="681"/>
    </location>
</feature>
<feature type="compositionally biased region" description="Basic and acidic residues" evidence="2">
    <location>
        <begin position="1"/>
        <end position="15"/>
    </location>
</feature>
<dbReference type="AlphaFoldDB" id="A0A803MRQ9"/>
<feature type="compositionally biased region" description="Polar residues" evidence="2">
    <location>
        <begin position="52"/>
        <end position="72"/>
    </location>
</feature>
<protein>
    <recommendedName>
        <fullName evidence="3">SWIM-type domain-containing protein</fullName>
    </recommendedName>
</protein>
<dbReference type="GeneID" id="110713009"/>
<dbReference type="PANTHER" id="PTHR47718:SF17">
    <property type="entry name" value="PROTEIN FAR1-RELATED SEQUENCE 5-LIKE"/>
    <property type="match status" value="1"/>
</dbReference>
<reference evidence="4" key="2">
    <citation type="submission" date="2021-03" db="UniProtKB">
        <authorList>
            <consortium name="EnsemblPlants"/>
        </authorList>
    </citation>
    <scope>IDENTIFICATION</scope>
</reference>
<organism evidence="4 5">
    <name type="scientific">Chenopodium quinoa</name>
    <name type="common">Quinoa</name>
    <dbReference type="NCBI Taxonomy" id="63459"/>
    <lineage>
        <taxon>Eukaryota</taxon>
        <taxon>Viridiplantae</taxon>
        <taxon>Streptophyta</taxon>
        <taxon>Embryophyta</taxon>
        <taxon>Tracheophyta</taxon>
        <taxon>Spermatophyta</taxon>
        <taxon>Magnoliopsida</taxon>
        <taxon>eudicotyledons</taxon>
        <taxon>Gunneridae</taxon>
        <taxon>Pentapetalae</taxon>
        <taxon>Caryophyllales</taxon>
        <taxon>Chenopodiaceae</taxon>
        <taxon>Chenopodioideae</taxon>
        <taxon>Atripliceae</taxon>
        <taxon>Chenopodium</taxon>
    </lineage>
</organism>
<dbReference type="RefSeq" id="XP_021747164.1">
    <property type="nucleotide sequence ID" value="XM_021891472.1"/>
</dbReference>
<evidence type="ECO:0000256" key="2">
    <source>
        <dbReference type="SAM" id="MobiDB-lite"/>
    </source>
</evidence>
<keyword evidence="1" id="KW-0863">Zinc-finger</keyword>
<keyword evidence="1" id="KW-0862">Zinc</keyword>
<keyword evidence="1" id="KW-0479">Metal-binding</keyword>
<dbReference type="Proteomes" id="UP000596660">
    <property type="component" value="Unplaced"/>
</dbReference>
<dbReference type="InterPro" id="IPR007527">
    <property type="entry name" value="Znf_SWIM"/>
</dbReference>
<dbReference type="Pfam" id="PF10551">
    <property type="entry name" value="MULE"/>
    <property type="match status" value="1"/>
</dbReference>
<reference evidence="4" key="1">
    <citation type="journal article" date="2017" name="Nature">
        <title>The genome of Chenopodium quinoa.</title>
        <authorList>
            <person name="Jarvis D.E."/>
            <person name="Ho Y.S."/>
            <person name="Lightfoot D.J."/>
            <person name="Schmoeckel S.M."/>
            <person name="Li B."/>
            <person name="Borm T.J.A."/>
            <person name="Ohyanagi H."/>
            <person name="Mineta K."/>
            <person name="Michell C.T."/>
            <person name="Saber N."/>
            <person name="Kharbatia N.M."/>
            <person name="Rupper R.R."/>
            <person name="Sharp A.R."/>
            <person name="Dally N."/>
            <person name="Boughton B.A."/>
            <person name="Woo Y.H."/>
            <person name="Gao G."/>
            <person name="Schijlen E.G.W.M."/>
            <person name="Guo X."/>
            <person name="Momin A.A."/>
            <person name="Negrao S."/>
            <person name="Al-Babili S."/>
            <person name="Gehring C."/>
            <person name="Roessner U."/>
            <person name="Jung C."/>
            <person name="Murphy K."/>
            <person name="Arold S.T."/>
            <person name="Gojobori T."/>
            <person name="van der Linden C.G."/>
            <person name="van Loo E.N."/>
            <person name="Jellen E.N."/>
            <person name="Maughan P.J."/>
            <person name="Tester M."/>
        </authorList>
    </citation>
    <scope>NUCLEOTIDE SEQUENCE [LARGE SCALE GENOMIC DNA]</scope>
    <source>
        <strain evidence="4">cv. PI 614886</strain>
    </source>
</reference>
<feature type="region of interest" description="Disordered" evidence="2">
    <location>
        <begin position="1"/>
        <end position="103"/>
    </location>
</feature>
<dbReference type="GO" id="GO:0008270">
    <property type="term" value="F:zinc ion binding"/>
    <property type="evidence" value="ECO:0007669"/>
    <property type="project" value="UniProtKB-KW"/>
</dbReference>
<feature type="compositionally biased region" description="Basic and acidic residues" evidence="2">
    <location>
        <begin position="35"/>
        <end position="49"/>
    </location>
</feature>
<evidence type="ECO:0000256" key="1">
    <source>
        <dbReference type="PROSITE-ProRule" id="PRU00325"/>
    </source>
</evidence>
<accession>A0A803MRQ9</accession>
<dbReference type="Pfam" id="PF03101">
    <property type="entry name" value="FAR1"/>
    <property type="match status" value="1"/>
</dbReference>
<evidence type="ECO:0000313" key="4">
    <source>
        <dbReference type="EnsemblPlants" id="AUR62033960-RA:cds"/>
    </source>
</evidence>
<name>A0A803MRQ9_CHEQI</name>
<evidence type="ECO:0000313" key="5">
    <source>
        <dbReference type="Proteomes" id="UP000596660"/>
    </source>
</evidence>
<dbReference type="Gramene" id="AUR62033960-RA">
    <property type="protein sequence ID" value="AUR62033960-RA:cds"/>
    <property type="gene ID" value="AUR62033960"/>
</dbReference>
<dbReference type="RefSeq" id="XP_021747163.1">
    <property type="nucleotide sequence ID" value="XM_021891471.1"/>
</dbReference>
<dbReference type="KEGG" id="cqi:110713009"/>
<sequence length="767" mass="89006">MEKKAQKKMLIERKIQQPQEIKPSQGETSFSCEIKPSHVGEYETHERDPTIINDQQSCDGNDNGETSFSYDDTQLGLIGEDERDCGTLNNQHSPDANDNENQQEEDYTYDNDLSIGECLLGREVLDLDDALNLYKAHARALGFSVRKGTSRRRCSNSVIFEKYFVCSKAGLRNKGKKEVQTKSLVGISTTEGSASTISQKKRKLRVVNETRTDCKASIRFKMDKEGRFIVADHNIIHNHDFVKQEECHCLRSKLSTSKCLGKVIETMVTSGSKKMDCCKYLCIADKEKELDGHTKTDYLNIVSRLKIKNSKGGDVQNVLDVMQRRTTDGNSFFCRVKINDDNQIVSIFWRDSMMLEDYIAYGDALIFDTTYRINRYNLICAPFFGINNHWKTTMFACAFIFDEKTEIFEWLLETFKNSISGLVPKSIFTDQNIELTNAIAKVFPNSRHRLCIWHLQTNFISNFDMLRNNPTFMDIFNKCLTGCDNEEEFLRCWTEMISTYGLEESFGFSQLYKLRDKWCTALSKDFFTARILSSQKVEVINRAVSFGANQTTSLFEFYHIFEDTVKRWRNIEEIDNFKCSTERHPASESQCKLLKHAAEVYTLDLFDDFQKEFDMAMGSYIRAVANHGCSKMYEVSLNEDFTQSHNVQYDDEFLELSCTCMSYQECGLLCYHILRVMHMHCIFEIPKKYIMKRWTKLAKSEIWTKHKDDDDALTVEDKELQTPWRHTMARSFYNLLTTCQFNEHAKKVCEQGLNDLRNAVKPKFSNK</sequence>
<proteinExistence type="predicted"/>
<dbReference type="PANTHER" id="PTHR47718">
    <property type="entry name" value="OS01G0519700 PROTEIN"/>
    <property type="match status" value="1"/>
</dbReference>
<dbReference type="EnsemblPlants" id="AUR62033960-RA">
    <property type="protein sequence ID" value="AUR62033960-RA:cds"/>
    <property type="gene ID" value="AUR62033960"/>
</dbReference>
<dbReference type="InterPro" id="IPR018289">
    <property type="entry name" value="MULE_transposase_dom"/>
</dbReference>
<evidence type="ECO:0000259" key="3">
    <source>
        <dbReference type="PROSITE" id="PS50966"/>
    </source>
</evidence>
<dbReference type="Pfam" id="PF04434">
    <property type="entry name" value="SWIM"/>
    <property type="match status" value="1"/>
</dbReference>
<dbReference type="InterPro" id="IPR004330">
    <property type="entry name" value="FAR1_DNA_bnd_dom"/>
</dbReference>
<feature type="compositionally biased region" description="Polar residues" evidence="2">
    <location>
        <begin position="87"/>
        <end position="96"/>
    </location>
</feature>
<gene>
    <name evidence="4" type="primary">LOC110713009</name>
</gene>
<keyword evidence="5" id="KW-1185">Reference proteome</keyword>
<dbReference type="OrthoDB" id="782308at2759"/>